<name>A0A6J4JH25_9PROT</name>
<gene>
    <name evidence="1" type="ORF">AVDCRST_MAG04-3685</name>
</gene>
<sequence length="60" mass="6453">MQEEVFDPQTAEVEARKGNVGVRCLQTDAVTVYPLGDGSDWVAAFAAELGAGRFGGRPRR</sequence>
<dbReference type="EMBL" id="CADCTL010000272">
    <property type="protein sequence ID" value="CAA9280365.1"/>
    <property type="molecule type" value="Genomic_DNA"/>
</dbReference>
<reference evidence="1" key="1">
    <citation type="submission" date="2020-02" db="EMBL/GenBank/DDBJ databases">
        <authorList>
            <person name="Meier V. D."/>
        </authorList>
    </citation>
    <scope>NUCLEOTIDE SEQUENCE</scope>
    <source>
        <strain evidence="1">AVDCRST_MAG04</strain>
    </source>
</reference>
<evidence type="ECO:0000313" key="1">
    <source>
        <dbReference type="EMBL" id="CAA9280365.1"/>
    </source>
</evidence>
<accession>A0A6J4JH25</accession>
<dbReference type="AlphaFoldDB" id="A0A6J4JH25"/>
<proteinExistence type="predicted"/>
<protein>
    <submittedName>
        <fullName evidence="1">Uncharacterized protein</fullName>
    </submittedName>
</protein>
<organism evidence="1">
    <name type="scientific">uncultured Acetobacteraceae bacterium</name>
    <dbReference type="NCBI Taxonomy" id="169975"/>
    <lineage>
        <taxon>Bacteria</taxon>
        <taxon>Pseudomonadati</taxon>
        <taxon>Pseudomonadota</taxon>
        <taxon>Alphaproteobacteria</taxon>
        <taxon>Acetobacterales</taxon>
        <taxon>Acetobacteraceae</taxon>
        <taxon>environmental samples</taxon>
    </lineage>
</organism>